<name>A0A839UPS6_9GAMM</name>
<dbReference type="EMBL" id="JACHXZ010000002">
    <property type="protein sequence ID" value="MBB3168489.1"/>
    <property type="molecule type" value="Genomic_DNA"/>
</dbReference>
<sequence length="194" mass="20475">MQRLLPMVHEVLAEAGIGASELDCFAFGRGPGSFTGLRVATGVVQGLAFGADRPVIPVSSLATIAQGFARSHAEFSGTLAVAVDARMDEIYGARFSVDGNRVTALGDELLVAVDQWPAALCEADAICGSGWQLAPSGIERASVCQIDIEPDAQDVLTLALQGDVMPICATQALPVYLRDSVSWQKRTRVRTTSL</sequence>
<keyword evidence="6" id="KW-1185">Reference proteome</keyword>
<proteinExistence type="inferred from homology"/>
<dbReference type="SUPFAM" id="SSF53067">
    <property type="entry name" value="Actin-like ATPase domain"/>
    <property type="match status" value="2"/>
</dbReference>
<evidence type="ECO:0000313" key="6">
    <source>
        <dbReference type="Proteomes" id="UP000559987"/>
    </source>
</evidence>
<dbReference type="CDD" id="cd24032">
    <property type="entry name" value="ASKHA_NBD_TsaB"/>
    <property type="match status" value="1"/>
</dbReference>
<dbReference type="NCBIfam" id="TIGR03725">
    <property type="entry name" value="T6A_YeaZ"/>
    <property type="match status" value="1"/>
</dbReference>
<evidence type="ECO:0000313" key="5">
    <source>
        <dbReference type="EMBL" id="MBB3168489.1"/>
    </source>
</evidence>
<dbReference type="GO" id="GO:0002949">
    <property type="term" value="P:tRNA threonylcarbamoyladenosine modification"/>
    <property type="evidence" value="ECO:0007669"/>
    <property type="project" value="InterPro"/>
</dbReference>
<dbReference type="Pfam" id="PF00814">
    <property type="entry name" value="TsaD"/>
    <property type="match status" value="1"/>
</dbReference>
<evidence type="ECO:0000256" key="2">
    <source>
        <dbReference type="ARBA" id="ARBA00019012"/>
    </source>
</evidence>
<dbReference type="Proteomes" id="UP000559987">
    <property type="component" value="Unassembled WGS sequence"/>
</dbReference>
<reference evidence="5 6" key="1">
    <citation type="submission" date="2020-08" db="EMBL/GenBank/DDBJ databases">
        <title>Genomic Encyclopedia of Type Strains, Phase III (KMG-III): the genomes of soil and plant-associated and newly described type strains.</title>
        <authorList>
            <person name="Whitman W."/>
        </authorList>
    </citation>
    <scope>NUCLEOTIDE SEQUENCE [LARGE SCALE GENOMIC DNA]</scope>
    <source>
        <strain evidence="5 6">CECT 8571</strain>
    </source>
</reference>
<evidence type="ECO:0000256" key="3">
    <source>
        <dbReference type="ARBA" id="ARBA00032446"/>
    </source>
</evidence>
<feature type="domain" description="Gcp-like" evidence="4">
    <location>
        <begin position="2"/>
        <end position="114"/>
    </location>
</feature>
<accession>A0A839UPS6</accession>
<protein>
    <recommendedName>
        <fullName evidence="2">tRNA threonylcarbamoyladenosine biosynthesis protein TsaB</fullName>
    </recommendedName>
    <alternativeName>
        <fullName evidence="3">t(6)A37 threonylcarbamoyladenosine biosynthesis protein TsaB</fullName>
    </alternativeName>
</protein>
<comment type="caution">
    <text evidence="5">The sequence shown here is derived from an EMBL/GenBank/DDBJ whole genome shotgun (WGS) entry which is preliminary data.</text>
</comment>
<comment type="similarity">
    <text evidence="1">Belongs to the KAE1 / TsaD family. TsaB subfamily.</text>
</comment>
<dbReference type="PANTHER" id="PTHR11735">
    <property type="entry name" value="TRNA N6-ADENOSINE THREONYLCARBAMOYLTRANSFERASE"/>
    <property type="match status" value="1"/>
</dbReference>
<dbReference type="AlphaFoldDB" id="A0A839UPS6"/>
<evidence type="ECO:0000256" key="1">
    <source>
        <dbReference type="ARBA" id="ARBA00010493"/>
    </source>
</evidence>
<dbReference type="Gene3D" id="3.30.420.40">
    <property type="match status" value="2"/>
</dbReference>
<dbReference type="InterPro" id="IPR043129">
    <property type="entry name" value="ATPase_NBD"/>
</dbReference>
<dbReference type="GO" id="GO:0005829">
    <property type="term" value="C:cytosol"/>
    <property type="evidence" value="ECO:0007669"/>
    <property type="project" value="TreeGrafter"/>
</dbReference>
<dbReference type="InterPro" id="IPR000905">
    <property type="entry name" value="Gcp-like_dom"/>
</dbReference>
<organism evidence="5 6">
    <name type="scientific">Simiduia aestuariiviva</name>
    <dbReference type="NCBI Taxonomy" id="1510459"/>
    <lineage>
        <taxon>Bacteria</taxon>
        <taxon>Pseudomonadati</taxon>
        <taxon>Pseudomonadota</taxon>
        <taxon>Gammaproteobacteria</taxon>
        <taxon>Cellvibrionales</taxon>
        <taxon>Cellvibrionaceae</taxon>
        <taxon>Simiduia</taxon>
    </lineage>
</organism>
<evidence type="ECO:0000259" key="4">
    <source>
        <dbReference type="Pfam" id="PF00814"/>
    </source>
</evidence>
<dbReference type="InterPro" id="IPR022496">
    <property type="entry name" value="T6A_TsaB"/>
</dbReference>
<dbReference type="PANTHER" id="PTHR11735:SF11">
    <property type="entry name" value="TRNA THREONYLCARBAMOYLADENOSINE BIOSYNTHESIS PROTEIN TSAB"/>
    <property type="match status" value="1"/>
</dbReference>
<gene>
    <name evidence="5" type="ORF">FHS30_001673</name>
</gene>